<reference evidence="3" key="1">
    <citation type="submission" date="2021-04" db="EMBL/GenBank/DDBJ databases">
        <title>Luteolibacter sp. 32A isolated from the skin of an Anderson's salamander (Ambystoma andersonii).</title>
        <authorList>
            <person name="Spergser J."/>
            <person name="Busse H.-J."/>
        </authorList>
    </citation>
    <scope>NUCLEOTIDE SEQUENCE</scope>
    <source>
        <strain evidence="3">32A</strain>
    </source>
</reference>
<evidence type="ECO:0000313" key="3">
    <source>
        <dbReference type="EMBL" id="QUE50231.1"/>
    </source>
</evidence>
<name>A0A975G7K4_9BACT</name>
<sequence length="302" mass="33488">MSSPQTAIVTGVTGFIGNHLARRLLAEGWKVAAIVRSTSDRSRIPEGCAVWEYDGSTTDMLRVFEMVQPDTVFHLASRIITNHAAGDVESLVASNLLFGMQLLEGMRATGCKRFVNTGTGWQHFENNDYDPVCLYAATKQAFEDLLEYYVRVSGVKAVTLKLHDTYGEDDPRGKLITLLLNAARNQTPLELSPGEQKIDLVHVRDVAEAYLAADRLLRAATEPCHQRYMLRAGSVISIRELAATIGRVTGSPVNAHWGARPYREREVMLPSDLGEAVPGWKPSVTLEEGIRELWEQKRPKGV</sequence>
<protein>
    <submittedName>
        <fullName evidence="3">NAD(P)-dependent oxidoreductase</fullName>
    </submittedName>
</protein>
<dbReference type="Gene3D" id="3.40.50.720">
    <property type="entry name" value="NAD(P)-binding Rossmann-like Domain"/>
    <property type="match status" value="1"/>
</dbReference>
<evidence type="ECO:0000256" key="1">
    <source>
        <dbReference type="ARBA" id="ARBA00007637"/>
    </source>
</evidence>
<dbReference type="InterPro" id="IPR001509">
    <property type="entry name" value="Epimerase_deHydtase"/>
</dbReference>
<dbReference type="EMBL" id="CP073100">
    <property type="protein sequence ID" value="QUE50231.1"/>
    <property type="molecule type" value="Genomic_DNA"/>
</dbReference>
<dbReference type="SUPFAM" id="SSF51735">
    <property type="entry name" value="NAD(P)-binding Rossmann-fold domains"/>
    <property type="match status" value="1"/>
</dbReference>
<accession>A0A975G7K4</accession>
<comment type="similarity">
    <text evidence="1">Belongs to the NAD(P)-dependent epimerase/dehydratase family.</text>
</comment>
<dbReference type="Proteomes" id="UP000676169">
    <property type="component" value="Chromosome"/>
</dbReference>
<feature type="domain" description="NAD-dependent epimerase/dehydratase" evidence="2">
    <location>
        <begin position="8"/>
        <end position="213"/>
    </location>
</feature>
<dbReference type="RefSeq" id="WP_211630343.1">
    <property type="nucleotide sequence ID" value="NZ_CP073100.1"/>
</dbReference>
<organism evidence="3 4">
    <name type="scientific">Luteolibacter ambystomatis</name>
    <dbReference type="NCBI Taxonomy" id="2824561"/>
    <lineage>
        <taxon>Bacteria</taxon>
        <taxon>Pseudomonadati</taxon>
        <taxon>Verrucomicrobiota</taxon>
        <taxon>Verrucomicrobiia</taxon>
        <taxon>Verrucomicrobiales</taxon>
        <taxon>Verrucomicrobiaceae</taxon>
        <taxon>Luteolibacter</taxon>
    </lineage>
</organism>
<gene>
    <name evidence="3" type="ORF">KBB96_15305</name>
</gene>
<dbReference type="PANTHER" id="PTHR43000">
    <property type="entry name" value="DTDP-D-GLUCOSE 4,6-DEHYDRATASE-RELATED"/>
    <property type="match status" value="1"/>
</dbReference>
<evidence type="ECO:0000259" key="2">
    <source>
        <dbReference type="Pfam" id="PF01370"/>
    </source>
</evidence>
<evidence type="ECO:0000313" key="4">
    <source>
        <dbReference type="Proteomes" id="UP000676169"/>
    </source>
</evidence>
<proteinExistence type="inferred from homology"/>
<dbReference type="Pfam" id="PF01370">
    <property type="entry name" value="Epimerase"/>
    <property type="match status" value="1"/>
</dbReference>
<dbReference type="KEGG" id="lamb:KBB96_15305"/>
<keyword evidence="4" id="KW-1185">Reference proteome</keyword>
<dbReference type="AlphaFoldDB" id="A0A975G7K4"/>
<dbReference type="InterPro" id="IPR036291">
    <property type="entry name" value="NAD(P)-bd_dom_sf"/>
</dbReference>